<evidence type="ECO:0000256" key="1">
    <source>
        <dbReference type="SAM" id="Phobius"/>
    </source>
</evidence>
<dbReference type="AlphaFoldDB" id="A0A1G9C5D5"/>
<evidence type="ECO:0000313" key="3">
    <source>
        <dbReference type="Proteomes" id="UP000242700"/>
    </source>
</evidence>
<evidence type="ECO:0008006" key="4">
    <source>
        <dbReference type="Google" id="ProtNLM"/>
    </source>
</evidence>
<feature type="transmembrane region" description="Helical" evidence="1">
    <location>
        <begin position="6"/>
        <end position="25"/>
    </location>
</feature>
<sequence>MITFLKLIIIGFISGLILAATAKIIRFTIGSKAEILLYNMDYMPVIKRWSDQWITGIIFHYATCISSVVVLFYMLIPFGWETNIWPYVLVYTAGSGVLYFLSLFTDQPPAPNSFSSWLCWTFSHTVFGLAAGLLIKWWI</sequence>
<name>A0A1G9C5D5_9STAP</name>
<feature type="transmembrane region" description="Helical" evidence="1">
    <location>
        <begin position="53"/>
        <end position="78"/>
    </location>
</feature>
<keyword evidence="1" id="KW-0472">Membrane</keyword>
<accession>A0A1G9C5D5</accession>
<protein>
    <recommendedName>
        <fullName evidence="4">DUF2938 domain-containing protein</fullName>
    </recommendedName>
</protein>
<dbReference type="OrthoDB" id="1443299at2"/>
<proteinExistence type="predicted"/>
<organism evidence="2 3">
    <name type="scientific">Jeotgalicoccus aerolatus</name>
    <dbReference type="NCBI Taxonomy" id="709510"/>
    <lineage>
        <taxon>Bacteria</taxon>
        <taxon>Bacillati</taxon>
        <taxon>Bacillota</taxon>
        <taxon>Bacilli</taxon>
        <taxon>Bacillales</taxon>
        <taxon>Staphylococcaceae</taxon>
        <taxon>Jeotgalicoccus</taxon>
    </lineage>
</organism>
<evidence type="ECO:0000313" key="2">
    <source>
        <dbReference type="EMBL" id="SDK46890.1"/>
    </source>
</evidence>
<feature type="transmembrane region" description="Helical" evidence="1">
    <location>
        <begin position="84"/>
        <end position="105"/>
    </location>
</feature>
<dbReference type="EMBL" id="FNFI01000009">
    <property type="protein sequence ID" value="SDK46890.1"/>
    <property type="molecule type" value="Genomic_DNA"/>
</dbReference>
<keyword evidence="1" id="KW-0812">Transmembrane</keyword>
<dbReference type="RefSeq" id="WP_092598611.1">
    <property type="nucleotide sequence ID" value="NZ_FNFI01000009.1"/>
</dbReference>
<reference evidence="3" key="1">
    <citation type="submission" date="2016-10" db="EMBL/GenBank/DDBJ databases">
        <authorList>
            <person name="Varghese N."/>
            <person name="Submissions S."/>
        </authorList>
    </citation>
    <scope>NUCLEOTIDE SEQUENCE [LARGE SCALE GENOMIC DNA]</scope>
    <source>
        <strain evidence="3">CGMCC 1.8911</strain>
    </source>
</reference>
<gene>
    <name evidence="2" type="ORF">SAMN05216187_10923</name>
</gene>
<keyword evidence="1" id="KW-1133">Transmembrane helix</keyword>
<feature type="transmembrane region" description="Helical" evidence="1">
    <location>
        <begin position="117"/>
        <end position="138"/>
    </location>
</feature>
<dbReference type="Proteomes" id="UP000242700">
    <property type="component" value="Unassembled WGS sequence"/>
</dbReference>